<dbReference type="OMA" id="RCFINIC"/>
<evidence type="ECO:0000256" key="1">
    <source>
        <dbReference type="ARBA" id="ARBA00022490"/>
    </source>
</evidence>
<feature type="compositionally biased region" description="Polar residues" evidence="4">
    <location>
        <begin position="497"/>
        <end position="513"/>
    </location>
</feature>
<feature type="domain" description="PIH1D1/2/3 CS-like" evidence="6">
    <location>
        <begin position="243"/>
        <end position="341"/>
    </location>
</feature>
<dbReference type="PANTHER" id="PTHR22997">
    <property type="entry name" value="PIH1 DOMAIN-CONTAINING PROTEIN 1"/>
    <property type="match status" value="1"/>
</dbReference>
<feature type="compositionally biased region" description="Polar residues" evidence="4">
    <location>
        <begin position="346"/>
        <end position="356"/>
    </location>
</feature>
<evidence type="ECO:0000259" key="5">
    <source>
        <dbReference type="Pfam" id="PF08190"/>
    </source>
</evidence>
<feature type="compositionally biased region" description="Basic and acidic residues" evidence="4">
    <location>
        <begin position="391"/>
        <end position="410"/>
    </location>
</feature>
<accession>A0A3B3BPN9</accession>
<name>A0A3B3BPN9_ORYME</name>
<feature type="compositionally biased region" description="Basic residues" evidence="4">
    <location>
        <begin position="429"/>
        <end position="440"/>
    </location>
</feature>
<comment type="function">
    <text evidence="3">Required for cytoplasmic pre-assembly of axonemal dyneins, thereby playing a central role in motility in cilia and flagella. Involved in pre-assembly of dynein arm complexes in the cytoplasm before intraflagellar transport loads them for the ciliary compartment.</text>
</comment>
<keyword evidence="8" id="KW-1185">Reference proteome</keyword>
<feature type="compositionally biased region" description="Basic and acidic residues" evidence="4">
    <location>
        <begin position="361"/>
        <end position="372"/>
    </location>
</feature>
<feature type="compositionally biased region" description="Basic and acidic residues" evidence="4">
    <location>
        <begin position="483"/>
        <end position="494"/>
    </location>
</feature>
<protein>
    <recommendedName>
        <fullName evidence="3">Protein kintoun</fullName>
    </recommendedName>
    <alternativeName>
        <fullName evidence="3">Dynein assembly factor 2, axonemal</fullName>
    </alternativeName>
</protein>
<feature type="domain" description="PIH1 N-terminal" evidence="5">
    <location>
        <begin position="43"/>
        <end position="204"/>
    </location>
</feature>
<sequence length="582" mass="66259">MFTMEVGQKLVELSITADEVDKLSKAFKNDKFQDMLTNYLQEISNPENVRTYEKEMTLLEQRRGTSIEFVHPIPFRVLETSVDGEQRCFINICACDKAGKPESKTVRTNGQLGQQWSLPHLLQPARPDCEREGKIFTIYDVCFHPETLHQAEKSKRFMGTVMEVAVQGIQKAFNVTLDKGNLRETDIKYKGVPQLCVIRKPIPGYEAKEPPEEQDLSSLMTPLPGNSFELPPKLLQRQPQELTKPHYTVKYRSVVDLQDFRVSRDSVRSPRPTEIVVTIDLPLLTVVNDTVLEVEERRLLLESKNPPYKLELLLSYPVHENKGRAKFNKQTRQLTVTLPVQPAPNPTSDSQKQNQTEDLEEGGRRIKERTEQSQRGNDIDAAQGKGQRTGDSQKQEEEGQKVKDQNKNETPECVVRNKTHNEKLEEKKAKRHKKKKRRSPRVTEEAHYALLPTKEASSDTDEQRTLVFDGDKKEKASCGFKTDIQKAEEKEGRVEVPNSSQESKNITQATMAANVSVPDTERTTAQKQMEDAKEQTFQKPEETKAPLPGTLREIDAGGNETILDDRTSAGFVFQNKLVFDLD</sequence>
<dbReference type="GO" id="GO:0070286">
    <property type="term" value="P:axonemal dynein complex assembly"/>
    <property type="evidence" value="ECO:0007669"/>
    <property type="project" value="UniProtKB-UniRule"/>
</dbReference>
<dbReference type="Pfam" id="PF08190">
    <property type="entry name" value="PIH1"/>
    <property type="match status" value="1"/>
</dbReference>
<dbReference type="GO" id="GO:0003351">
    <property type="term" value="P:epithelial cilium movement involved in extracellular fluid movement"/>
    <property type="evidence" value="ECO:0007669"/>
    <property type="project" value="TreeGrafter"/>
</dbReference>
<dbReference type="STRING" id="30732.ENSOMEP00000006958"/>
<dbReference type="PaxDb" id="30732-ENSOMEP00000006958"/>
<dbReference type="HAMAP" id="MF_03069">
    <property type="entry name" value="Kintoun"/>
    <property type="match status" value="1"/>
</dbReference>
<dbReference type="AlphaFoldDB" id="A0A3B3BPN9"/>
<dbReference type="RefSeq" id="XP_024131672.1">
    <property type="nucleotide sequence ID" value="XM_024275904.2"/>
</dbReference>
<dbReference type="PANTHER" id="PTHR22997:SF3">
    <property type="entry name" value="PROTEIN KINTOUN"/>
    <property type="match status" value="1"/>
</dbReference>
<dbReference type="GO" id="GO:0120293">
    <property type="term" value="C:dynein axonemal particle"/>
    <property type="evidence" value="ECO:0007669"/>
    <property type="project" value="UniProtKB-SubCell"/>
</dbReference>
<dbReference type="GO" id="GO:0060285">
    <property type="term" value="P:cilium-dependent cell motility"/>
    <property type="evidence" value="ECO:0007669"/>
    <property type="project" value="UniProtKB-UniRule"/>
</dbReference>
<evidence type="ECO:0000256" key="3">
    <source>
        <dbReference type="HAMAP-Rule" id="MF_03069"/>
    </source>
</evidence>
<dbReference type="GeneTree" id="ENSGT00510000048466"/>
<feature type="compositionally biased region" description="Basic and acidic residues" evidence="4">
    <location>
        <begin position="519"/>
        <end position="544"/>
    </location>
</feature>
<dbReference type="InterPro" id="IPR012981">
    <property type="entry name" value="PIH1_N"/>
</dbReference>
<organism evidence="7 8">
    <name type="scientific">Oryzias melastigma</name>
    <name type="common">Marine medaka</name>
    <dbReference type="NCBI Taxonomy" id="30732"/>
    <lineage>
        <taxon>Eukaryota</taxon>
        <taxon>Metazoa</taxon>
        <taxon>Chordata</taxon>
        <taxon>Craniata</taxon>
        <taxon>Vertebrata</taxon>
        <taxon>Euteleostomi</taxon>
        <taxon>Actinopterygii</taxon>
        <taxon>Neopterygii</taxon>
        <taxon>Teleostei</taxon>
        <taxon>Neoteleostei</taxon>
        <taxon>Acanthomorphata</taxon>
        <taxon>Ovalentaria</taxon>
        <taxon>Atherinomorphae</taxon>
        <taxon>Beloniformes</taxon>
        <taxon>Adrianichthyidae</taxon>
        <taxon>Oryziinae</taxon>
        <taxon>Oryzias</taxon>
    </lineage>
</organism>
<dbReference type="InterPro" id="IPR034727">
    <property type="entry name" value="Kintoun"/>
</dbReference>
<dbReference type="InterPro" id="IPR041442">
    <property type="entry name" value="PIH1D1/2/3_CS-like"/>
</dbReference>
<evidence type="ECO:0000313" key="7">
    <source>
        <dbReference type="Ensembl" id="ENSOMEP00000006958.1"/>
    </source>
</evidence>
<feature type="region of interest" description="Disordered" evidence="4">
    <location>
        <begin position="483"/>
        <end position="555"/>
    </location>
</feature>
<reference evidence="7" key="1">
    <citation type="submission" date="2025-08" db="UniProtKB">
        <authorList>
            <consortium name="Ensembl"/>
        </authorList>
    </citation>
    <scope>IDENTIFICATION</scope>
</reference>
<dbReference type="Proteomes" id="UP000261560">
    <property type="component" value="Unplaced"/>
</dbReference>
<evidence type="ECO:0000256" key="4">
    <source>
        <dbReference type="SAM" id="MobiDB-lite"/>
    </source>
</evidence>
<proteinExistence type="inferred from homology"/>
<feature type="region of interest" description="Disordered" evidence="4">
    <location>
        <begin position="326"/>
        <end position="463"/>
    </location>
</feature>
<dbReference type="GO" id="GO:0005576">
    <property type="term" value="C:extracellular region"/>
    <property type="evidence" value="ECO:0007669"/>
    <property type="project" value="GOC"/>
</dbReference>
<evidence type="ECO:0000259" key="6">
    <source>
        <dbReference type="Pfam" id="PF18201"/>
    </source>
</evidence>
<keyword evidence="1 3" id="KW-0963">Cytoplasm</keyword>
<feature type="compositionally biased region" description="Basic and acidic residues" evidence="4">
    <location>
        <begin position="419"/>
        <end position="428"/>
    </location>
</feature>
<dbReference type="OrthoDB" id="546764at2759"/>
<comment type="similarity">
    <text evidence="3">Belongs to the PIH1 family. Kintoun subfamily.</text>
</comment>
<evidence type="ECO:0000313" key="8">
    <source>
        <dbReference type="Proteomes" id="UP000261560"/>
    </source>
</evidence>
<gene>
    <name evidence="3" type="primary">DNAAF2</name>
    <name evidence="3" type="synonym">KTU</name>
</gene>
<dbReference type="GeneID" id="112148627"/>
<dbReference type="InterPro" id="IPR050734">
    <property type="entry name" value="PIH1/Kintoun_subfamily"/>
</dbReference>
<dbReference type="Pfam" id="PF18201">
    <property type="entry name" value="PIH1_CS"/>
    <property type="match status" value="1"/>
</dbReference>
<evidence type="ECO:0000256" key="2">
    <source>
        <dbReference type="ARBA" id="ARBA00024190"/>
    </source>
</evidence>
<reference evidence="7" key="2">
    <citation type="submission" date="2025-09" db="UniProtKB">
        <authorList>
            <consortium name="Ensembl"/>
        </authorList>
    </citation>
    <scope>IDENTIFICATION</scope>
</reference>
<dbReference type="Ensembl" id="ENSOMET00000004935.1">
    <property type="protein sequence ID" value="ENSOMEP00000006958.1"/>
    <property type="gene ID" value="ENSOMEG00000008025.1"/>
</dbReference>
<comment type="subcellular location">
    <subcellularLocation>
        <location evidence="3">Cytoplasm</location>
    </subcellularLocation>
    <subcellularLocation>
        <location evidence="2">Dynein axonemal particle</location>
    </subcellularLocation>
    <text evidence="3">Localizes in the apical cytoplasm around the gamma-tubulin-positive pericentriolar region, not in the cilia.</text>
</comment>